<dbReference type="SUPFAM" id="SSF51735">
    <property type="entry name" value="NAD(P)-binding Rossmann-fold domains"/>
    <property type="match status" value="1"/>
</dbReference>
<dbReference type="SUPFAM" id="SSF55347">
    <property type="entry name" value="Glyceraldehyde-3-phosphate dehydrogenase-like, C-terminal domain"/>
    <property type="match status" value="1"/>
</dbReference>
<dbReference type="InterPro" id="IPR051450">
    <property type="entry name" value="Gfo/Idh/MocA_Oxidoreductases"/>
</dbReference>
<evidence type="ECO:0000313" key="4">
    <source>
        <dbReference type="Proteomes" id="UP001344906"/>
    </source>
</evidence>
<dbReference type="PANTHER" id="PTHR43377:SF1">
    <property type="entry name" value="BILIVERDIN REDUCTASE A"/>
    <property type="match status" value="1"/>
</dbReference>
<dbReference type="InterPro" id="IPR000683">
    <property type="entry name" value="Gfo/Idh/MocA-like_OxRdtase_N"/>
</dbReference>
<sequence length="354" mass="39406">MPDGKLTASVIGGGVGGHLSMQALARSERFELVAATDLRPEVCTRLMQEFPGIRTFTSHHEMFSACPTDVVCISTYASSHEEITLDALALPLKGILVEKPLGHTVASGRRILEAIKARHLPMVVPHNLHTRRHSLEITARVHNGEIGQLKLVEIQCTKWDIINAGIHWLNYFVVLTQNEPLAYVMAICDASTRTYRDGMQVETIAVTYAQTQSGIRVVMNTGDDIHVNREGKETLFRLIGTEGQIEFWGWENGYILQNKQFPEGQRIIPGEFAVSGHQRYLESLVDMIEREELDYAIPESSLMALELCEGAYLSSQRHCQVTFPVDQFIPPAPTNWEPGQPYAGSGGGRDGRKL</sequence>
<evidence type="ECO:0000313" key="3">
    <source>
        <dbReference type="EMBL" id="GLV54050.1"/>
    </source>
</evidence>
<protein>
    <recommendedName>
        <fullName evidence="2">Gfo/Idh/MocA-like oxidoreductase N-terminal domain-containing protein</fullName>
    </recommendedName>
</protein>
<organism evidence="3 4">
    <name type="scientific">Dictyobacter halimunensis</name>
    <dbReference type="NCBI Taxonomy" id="3026934"/>
    <lineage>
        <taxon>Bacteria</taxon>
        <taxon>Bacillati</taxon>
        <taxon>Chloroflexota</taxon>
        <taxon>Ktedonobacteria</taxon>
        <taxon>Ktedonobacterales</taxon>
        <taxon>Dictyobacteraceae</taxon>
        <taxon>Dictyobacter</taxon>
    </lineage>
</organism>
<dbReference type="Gene3D" id="3.30.360.10">
    <property type="entry name" value="Dihydrodipicolinate Reductase, domain 2"/>
    <property type="match status" value="1"/>
</dbReference>
<name>A0ABQ6FLE9_9CHLR</name>
<gene>
    <name evidence="3" type="ORF">KDH_08990</name>
</gene>
<dbReference type="InterPro" id="IPR036291">
    <property type="entry name" value="NAD(P)-bd_dom_sf"/>
</dbReference>
<evidence type="ECO:0000259" key="2">
    <source>
        <dbReference type="Pfam" id="PF01408"/>
    </source>
</evidence>
<feature type="region of interest" description="Disordered" evidence="1">
    <location>
        <begin position="332"/>
        <end position="354"/>
    </location>
</feature>
<dbReference type="Proteomes" id="UP001344906">
    <property type="component" value="Unassembled WGS sequence"/>
</dbReference>
<dbReference type="Gene3D" id="3.40.50.720">
    <property type="entry name" value="NAD(P)-binding Rossmann-like Domain"/>
    <property type="match status" value="1"/>
</dbReference>
<proteinExistence type="predicted"/>
<evidence type="ECO:0000256" key="1">
    <source>
        <dbReference type="SAM" id="MobiDB-lite"/>
    </source>
</evidence>
<feature type="domain" description="Gfo/Idh/MocA-like oxidoreductase N-terminal" evidence="2">
    <location>
        <begin position="9"/>
        <end position="123"/>
    </location>
</feature>
<dbReference type="Pfam" id="PF01408">
    <property type="entry name" value="GFO_IDH_MocA"/>
    <property type="match status" value="1"/>
</dbReference>
<comment type="caution">
    <text evidence="3">The sequence shown here is derived from an EMBL/GenBank/DDBJ whole genome shotgun (WGS) entry which is preliminary data.</text>
</comment>
<accession>A0ABQ6FLE9</accession>
<reference evidence="3 4" key="1">
    <citation type="submission" date="2023-02" db="EMBL/GenBank/DDBJ databases">
        <title>Dictyobacter halimunensis sp. nov., a new member of the class Ktedonobacteria from forest soil in a geothermal area.</title>
        <authorList>
            <person name="Rachmania M.K."/>
            <person name="Ningsih F."/>
            <person name="Sakai Y."/>
            <person name="Yabe S."/>
            <person name="Yokota A."/>
            <person name="Sjamsuridzal W."/>
        </authorList>
    </citation>
    <scope>NUCLEOTIDE SEQUENCE [LARGE SCALE GENOMIC DNA]</scope>
    <source>
        <strain evidence="3 4">S3.2.2.5</strain>
    </source>
</reference>
<dbReference type="RefSeq" id="WP_338247765.1">
    <property type="nucleotide sequence ID" value="NZ_BSRI01000001.1"/>
</dbReference>
<keyword evidence="4" id="KW-1185">Reference proteome</keyword>
<dbReference type="PANTHER" id="PTHR43377">
    <property type="entry name" value="BILIVERDIN REDUCTASE A"/>
    <property type="match status" value="1"/>
</dbReference>
<dbReference type="EMBL" id="BSRI01000001">
    <property type="protein sequence ID" value="GLV54050.1"/>
    <property type="molecule type" value="Genomic_DNA"/>
</dbReference>